<dbReference type="AlphaFoldDB" id="A0A2M8WQZ9"/>
<organism evidence="3 4">
    <name type="scientific">Luteimicrobium subarcticum</name>
    <dbReference type="NCBI Taxonomy" id="620910"/>
    <lineage>
        <taxon>Bacteria</taxon>
        <taxon>Bacillati</taxon>
        <taxon>Actinomycetota</taxon>
        <taxon>Actinomycetes</taxon>
        <taxon>Micrococcales</taxon>
        <taxon>Luteimicrobium</taxon>
    </lineage>
</organism>
<feature type="compositionally biased region" description="Basic and acidic residues" evidence="1">
    <location>
        <begin position="1"/>
        <end position="12"/>
    </location>
</feature>
<keyword evidence="2" id="KW-0472">Membrane</keyword>
<evidence type="ECO:0000256" key="1">
    <source>
        <dbReference type="SAM" id="MobiDB-lite"/>
    </source>
</evidence>
<dbReference type="Proteomes" id="UP000231586">
    <property type="component" value="Unassembled WGS sequence"/>
</dbReference>
<feature type="region of interest" description="Disordered" evidence="1">
    <location>
        <begin position="1"/>
        <end position="24"/>
    </location>
</feature>
<keyword evidence="2" id="KW-0812">Transmembrane</keyword>
<feature type="transmembrane region" description="Helical" evidence="2">
    <location>
        <begin position="73"/>
        <end position="93"/>
    </location>
</feature>
<reference evidence="3 4" key="1">
    <citation type="submission" date="2017-11" db="EMBL/GenBank/DDBJ databases">
        <title>Genomic Encyclopedia of Archaeal and Bacterial Type Strains, Phase II (KMG-II): From Individual Species to Whole Genera.</title>
        <authorList>
            <person name="Goeker M."/>
        </authorList>
    </citation>
    <scope>NUCLEOTIDE SEQUENCE [LARGE SCALE GENOMIC DNA]</scope>
    <source>
        <strain evidence="3 4">DSM 22413</strain>
    </source>
</reference>
<evidence type="ECO:0000313" key="4">
    <source>
        <dbReference type="Proteomes" id="UP000231586"/>
    </source>
</evidence>
<name>A0A2M8WQZ9_9MICO</name>
<comment type="caution">
    <text evidence="3">The sequence shown here is derived from an EMBL/GenBank/DDBJ whole genome shotgun (WGS) entry which is preliminary data.</text>
</comment>
<proteinExistence type="predicted"/>
<evidence type="ECO:0000256" key="2">
    <source>
        <dbReference type="SAM" id="Phobius"/>
    </source>
</evidence>
<dbReference type="EMBL" id="PGTZ01000008">
    <property type="protein sequence ID" value="PJI93358.1"/>
    <property type="molecule type" value="Genomic_DNA"/>
</dbReference>
<keyword evidence="2" id="KW-1133">Transmembrane helix</keyword>
<keyword evidence="4" id="KW-1185">Reference proteome</keyword>
<feature type="transmembrane region" description="Helical" evidence="2">
    <location>
        <begin position="43"/>
        <end position="61"/>
    </location>
</feature>
<protein>
    <submittedName>
        <fullName evidence="3">Uncharacterized protein</fullName>
    </submittedName>
</protein>
<accession>A0A2M8WQZ9</accession>
<evidence type="ECO:0000313" key="3">
    <source>
        <dbReference type="EMBL" id="PJI93358.1"/>
    </source>
</evidence>
<dbReference type="RefSeq" id="WP_211289408.1">
    <property type="nucleotide sequence ID" value="NZ_PGTZ01000008.1"/>
</dbReference>
<sequence>MSNSNESRHEPMPDGIIEQRVPLSQAEQDAHVRATRRFDLRRIIGALFVLYGAIVLIVGLADPTGDKAKTGGIAINIWTGIGMLIVGGLFFLWDHLRPVPAEDILASYAEEEEDRAAGEGRAEG</sequence>
<gene>
    <name evidence="3" type="ORF">CLV34_1927</name>
</gene>